<protein>
    <submittedName>
        <fullName evidence="2">Uncharacterized protein</fullName>
    </submittedName>
</protein>
<dbReference type="AlphaFoldDB" id="A0A085LMT5"/>
<evidence type="ECO:0000313" key="3">
    <source>
        <dbReference type="EMBL" id="KFD46283.1"/>
    </source>
</evidence>
<dbReference type="EMBL" id="KL367681">
    <property type="protein sequence ID" value="KFD60260.1"/>
    <property type="molecule type" value="Genomic_DNA"/>
</dbReference>
<dbReference type="Proteomes" id="UP000030764">
    <property type="component" value="Unassembled WGS sequence"/>
</dbReference>
<accession>A0A085LMT5</accession>
<keyword evidence="5" id="KW-1185">Reference proteome</keyword>
<sequence length="76" mass="8239">MSSSSWPPPIVRTRSAHDDLGDPMAAARSTKDDSVGQSRSARPDEGKMFAKPPLALRAKPSQLPKTAEQIQQRPIS</sequence>
<reference evidence="2 5" key="1">
    <citation type="journal article" date="2014" name="Nat. Genet.">
        <title>Genome and transcriptome of the porcine whipworm Trichuris suis.</title>
        <authorList>
            <person name="Jex A.R."/>
            <person name="Nejsum P."/>
            <person name="Schwarz E.M."/>
            <person name="Hu L."/>
            <person name="Young N.D."/>
            <person name="Hall R.S."/>
            <person name="Korhonen P.K."/>
            <person name="Liao S."/>
            <person name="Thamsborg S."/>
            <person name="Xia J."/>
            <person name="Xu P."/>
            <person name="Wang S."/>
            <person name="Scheerlinck J.P."/>
            <person name="Hofmann A."/>
            <person name="Sternberg P.W."/>
            <person name="Wang J."/>
            <person name="Gasser R.B."/>
        </authorList>
    </citation>
    <scope>NUCLEOTIDE SEQUENCE [LARGE SCALE GENOMIC DNA]</scope>
    <source>
        <strain evidence="4">DCEP-RM93F</strain>
        <strain evidence="2">DCEP-RM93M</strain>
    </source>
</reference>
<gene>
    <name evidence="2" type="ORF">M513_12842</name>
    <name evidence="3" type="ORF">M513_12844</name>
    <name evidence="4" type="ORF">M514_27562</name>
</gene>
<evidence type="ECO:0000313" key="2">
    <source>
        <dbReference type="EMBL" id="KFD46281.1"/>
    </source>
</evidence>
<feature type="compositionally biased region" description="Pro residues" evidence="1">
    <location>
        <begin position="1"/>
        <end position="10"/>
    </location>
</feature>
<evidence type="ECO:0000313" key="4">
    <source>
        <dbReference type="EMBL" id="KFD60260.1"/>
    </source>
</evidence>
<evidence type="ECO:0000256" key="1">
    <source>
        <dbReference type="SAM" id="MobiDB-lite"/>
    </source>
</evidence>
<feature type="region of interest" description="Disordered" evidence="1">
    <location>
        <begin position="1"/>
        <end position="76"/>
    </location>
</feature>
<proteinExistence type="predicted"/>
<evidence type="ECO:0000313" key="5">
    <source>
        <dbReference type="Proteomes" id="UP000030764"/>
    </source>
</evidence>
<dbReference type="Proteomes" id="UP000030758">
    <property type="component" value="Unassembled WGS sequence"/>
</dbReference>
<organism evidence="2 5">
    <name type="scientific">Trichuris suis</name>
    <name type="common">pig whipworm</name>
    <dbReference type="NCBI Taxonomy" id="68888"/>
    <lineage>
        <taxon>Eukaryota</taxon>
        <taxon>Metazoa</taxon>
        <taxon>Ecdysozoa</taxon>
        <taxon>Nematoda</taxon>
        <taxon>Enoplea</taxon>
        <taxon>Dorylaimia</taxon>
        <taxon>Trichinellida</taxon>
        <taxon>Trichuridae</taxon>
        <taxon>Trichuris</taxon>
    </lineage>
</organism>
<name>A0A085LMT5_9BILA</name>
<dbReference type="EMBL" id="KL363381">
    <property type="protein sequence ID" value="KFD46281.1"/>
    <property type="molecule type" value="Genomic_DNA"/>
</dbReference>
<dbReference type="EMBL" id="KL363381">
    <property type="protein sequence ID" value="KFD46283.1"/>
    <property type="molecule type" value="Genomic_DNA"/>
</dbReference>